<protein>
    <recommendedName>
        <fullName evidence="8">Optic atrophy 3 protein homolog</fullName>
    </recommendedName>
</protein>
<evidence type="ECO:0008006" key="8">
    <source>
        <dbReference type="Google" id="ProtNLM"/>
    </source>
</evidence>
<dbReference type="PANTHER" id="PTHR12499:SF0">
    <property type="entry name" value="OPTIC ATROPHY 3 PROTEIN"/>
    <property type="match status" value="1"/>
</dbReference>
<dbReference type="InterPro" id="IPR010754">
    <property type="entry name" value="OPA3-like"/>
</dbReference>
<evidence type="ECO:0000256" key="5">
    <source>
        <dbReference type="SAM" id="MobiDB-lite"/>
    </source>
</evidence>
<sequence>MVIGVPLAKLLPLVFKIVTNPVVKVLQRNVSKSQFWEHRVFLPMARSYNKASVRVRLWSQGIHRNKEQVEKSARLSDEAALELGAEIVANSATFIVGLLAIIMQQSIVAATEKKKEKEEQLETKRIEENLIDLRRQVLDIGLSLQEMDARIRELTRTVVAMKGYGKKNNNSNQPPTVSLSVKS</sequence>
<dbReference type="PANTHER" id="PTHR12499">
    <property type="entry name" value="OPTIC ATROPHY 3 PROTEIN OPA3"/>
    <property type="match status" value="1"/>
</dbReference>
<reference evidence="7" key="1">
    <citation type="submission" date="2003-08" db="EMBL/GenBank/DDBJ databases">
        <authorList>
            <person name="Birren B."/>
            <person name="Nusbaum C."/>
            <person name="Abebe A."/>
            <person name="Abouelleil A."/>
            <person name="Adekoya E."/>
            <person name="Ait-zahra M."/>
            <person name="Allen N."/>
            <person name="Allen T."/>
            <person name="An P."/>
            <person name="Anderson M."/>
            <person name="Anderson S."/>
            <person name="Arachchi H."/>
            <person name="Armbruster J."/>
            <person name="Bachantsang P."/>
            <person name="Baldwin J."/>
            <person name="Barry A."/>
            <person name="Bayul T."/>
            <person name="Blitshsteyn B."/>
            <person name="Bloom T."/>
            <person name="Blye J."/>
            <person name="Boguslavskiy L."/>
            <person name="Borowsky M."/>
            <person name="Boukhgalter B."/>
            <person name="Brunache A."/>
            <person name="Butler J."/>
            <person name="Calixte N."/>
            <person name="Calvo S."/>
            <person name="Camarata J."/>
            <person name="Campo K."/>
            <person name="Chang J."/>
            <person name="Cheshatsang Y."/>
            <person name="Citroen M."/>
            <person name="Collymore A."/>
            <person name="Considine T."/>
            <person name="Cook A."/>
            <person name="Cooke P."/>
            <person name="Corum B."/>
            <person name="Cuomo C."/>
            <person name="David R."/>
            <person name="Dawoe T."/>
            <person name="Degray S."/>
            <person name="Dodge S."/>
            <person name="Dooley K."/>
            <person name="Dorje P."/>
            <person name="Dorjee K."/>
            <person name="Dorris L."/>
            <person name="Duffey N."/>
            <person name="Dupes A."/>
            <person name="Elkins T."/>
            <person name="Engels R."/>
            <person name="Erickson J."/>
            <person name="Farina A."/>
            <person name="Faro S."/>
            <person name="Ferreira P."/>
            <person name="Fischer H."/>
            <person name="Fitzgerald M."/>
            <person name="Foley K."/>
            <person name="Gage D."/>
            <person name="Galagan J."/>
            <person name="Gearin G."/>
            <person name="Gnerre S."/>
            <person name="Gnirke A."/>
            <person name="Goyette A."/>
            <person name="Graham J."/>
            <person name="Grandbois E."/>
            <person name="Gyaltsen K."/>
            <person name="Hafez N."/>
            <person name="Hagopian D."/>
            <person name="Hagos B."/>
            <person name="Hall J."/>
            <person name="Hatcher B."/>
            <person name="Heller A."/>
            <person name="Higgins H."/>
            <person name="Honan T."/>
            <person name="Horn A."/>
            <person name="Houde N."/>
            <person name="Hughes L."/>
            <person name="Hulme W."/>
            <person name="Husby E."/>
            <person name="Iliev I."/>
            <person name="Jaffe D."/>
            <person name="Jones C."/>
            <person name="Kamal M."/>
            <person name="Kamat A."/>
            <person name="Kamvysselis M."/>
            <person name="Karlsson E."/>
            <person name="Kells C."/>
            <person name="Kieu A."/>
            <person name="Kisner P."/>
            <person name="Kodira C."/>
            <person name="Kulbokas E."/>
            <person name="Labutti K."/>
            <person name="Lama D."/>
            <person name="Landers T."/>
            <person name="Leger J."/>
            <person name="Levine S."/>
            <person name="Lewis D."/>
            <person name="Lewis T."/>
            <person name="Lindblad-toh K."/>
            <person name="Liu X."/>
            <person name="Lokyitsang T."/>
            <person name="Lokyitsang Y."/>
            <person name="Lucien O."/>
            <person name="Lui A."/>
            <person name="Ma L.J."/>
            <person name="Mabbitt R."/>
            <person name="Macdonald J."/>
            <person name="Maclean C."/>
            <person name="Major J."/>
            <person name="Manning J."/>
            <person name="Marabella R."/>
            <person name="Maru K."/>
            <person name="Matthews C."/>
            <person name="Mauceli E."/>
            <person name="Mccarthy M."/>
            <person name="Mcdonough S."/>
            <person name="Mcghee T."/>
            <person name="Meldrim J."/>
            <person name="Meneus L."/>
            <person name="Mesirov J."/>
            <person name="Mihalev A."/>
            <person name="Mihova T."/>
            <person name="Mikkelsen T."/>
            <person name="Mlenga V."/>
            <person name="Moru K."/>
            <person name="Mozes J."/>
            <person name="Mulrain L."/>
            <person name="Munson G."/>
            <person name="Naylor J."/>
            <person name="Newes C."/>
            <person name="Nguyen C."/>
            <person name="Nguyen N."/>
            <person name="Nguyen T."/>
            <person name="Nicol R."/>
            <person name="Nielsen C."/>
            <person name="Nizzari M."/>
            <person name="Norbu C."/>
            <person name="Norbu N."/>
            <person name="O'donnell P."/>
            <person name="Okoawo O."/>
            <person name="O'leary S."/>
            <person name="Omotosho B."/>
            <person name="O'neill K."/>
            <person name="Osman S."/>
            <person name="Parker S."/>
            <person name="Perrin D."/>
            <person name="Phunkhang P."/>
            <person name="Piqani B."/>
            <person name="Purcell S."/>
            <person name="Rachupka T."/>
            <person name="Ramasamy U."/>
            <person name="Rameau R."/>
            <person name="Ray V."/>
            <person name="Raymond C."/>
            <person name="Retta R."/>
            <person name="Richardson S."/>
            <person name="Rise C."/>
            <person name="Rodriguez J."/>
            <person name="Rogers J."/>
            <person name="Rogov P."/>
            <person name="Rutman M."/>
            <person name="Schupbach R."/>
            <person name="Seaman C."/>
            <person name="Settipalli S."/>
            <person name="Sharpe T."/>
            <person name="Sheridan J."/>
            <person name="Sherpa N."/>
            <person name="Shi J."/>
            <person name="Smirnov S."/>
            <person name="Smith C."/>
            <person name="Sougnez C."/>
            <person name="Spencer B."/>
            <person name="Stalker J."/>
            <person name="Stange-thomann N."/>
            <person name="Stavropoulos S."/>
            <person name="Stetson K."/>
            <person name="Stone C."/>
            <person name="Stone S."/>
            <person name="Stubbs M."/>
            <person name="Talamas J."/>
            <person name="Tchuinga P."/>
            <person name="Tenzing P."/>
            <person name="Tesfaye S."/>
            <person name="Theodore J."/>
            <person name="Thoulutsang Y."/>
            <person name="Topham K."/>
            <person name="Towey S."/>
            <person name="Tsamla T."/>
            <person name="Tsomo N."/>
            <person name="Vallee D."/>
            <person name="Vassiliev H."/>
            <person name="Venkataraman V."/>
            <person name="Vinson J."/>
            <person name="Vo A."/>
            <person name="Wade C."/>
            <person name="Wang S."/>
            <person name="Wangchuk T."/>
            <person name="Wangdi T."/>
            <person name="Whittaker C."/>
            <person name="Wilkinson J."/>
            <person name="Wu Y."/>
            <person name="Wyman D."/>
            <person name="Yadav S."/>
            <person name="Yang S."/>
            <person name="Yang X."/>
            <person name="Yeager S."/>
            <person name="Yee E."/>
            <person name="Young G."/>
            <person name="Zainoun J."/>
            <person name="Zembeck L."/>
            <person name="Zimmer A."/>
            <person name="Zody M."/>
            <person name="Lander E."/>
        </authorList>
    </citation>
    <scope>NUCLEOTIDE SEQUENCE [LARGE SCALE GENOMIC DNA]</scope>
</reference>
<accession>H2ZKZ0</accession>
<proteinExistence type="inferred from homology"/>
<evidence type="ECO:0000256" key="4">
    <source>
        <dbReference type="SAM" id="Coils"/>
    </source>
</evidence>
<evidence type="ECO:0000256" key="1">
    <source>
        <dbReference type="ARBA" id="ARBA00003027"/>
    </source>
</evidence>
<dbReference type="GO" id="GO:0019216">
    <property type="term" value="P:regulation of lipid metabolic process"/>
    <property type="evidence" value="ECO:0007669"/>
    <property type="project" value="TreeGrafter"/>
</dbReference>
<feature type="compositionally biased region" description="Polar residues" evidence="5">
    <location>
        <begin position="167"/>
        <end position="183"/>
    </location>
</feature>
<dbReference type="Pfam" id="PF07047">
    <property type="entry name" value="OPA3"/>
    <property type="match status" value="1"/>
</dbReference>
<dbReference type="AlphaFoldDB" id="H2ZKZ0"/>
<reference evidence="6" key="3">
    <citation type="submission" date="2025-09" db="UniProtKB">
        <authorList>
            <consortium name="Ensembl"/>
        </authorList>
    </citation>
    <scope>IDENTIFICATION</scope>
</reference>
<dbReference type="GO" id="GO:0005739">
    <property type="term" value="C:mitochondrion"/>
    <property type="evidence" value="ECO:0007669"/>
    <property type="project" value="TreeGrafter"/>
</dbReference>
<evidence type="ECO:0000256" key="3">
    <source>
        <dbReference type="ARBA" id="ARBA00023054"/>
    </source>
</evidence>
<evidence type="ECO:0000313" key="7">
    <source>
        <dbReference type="Proteomes" id="UP000007875"/>
    </source>
</evidence>
<comment type="similarity">
    <text evidence="2">Belongs to the OPA3 family.</text>
</comment>
<dbReference type="Ensembl" id="ENSCSAVT00000018454.1">
    <property type="protein sequence ID" value="ENSCSAVP00000018256.1"/>
    <property type="gene ID" value="ENSCSAVG00000010733.1"/>
</dbReference>
<reference evidence="6" key="2">
    <citation type="submission" date="2025-08" db="UniProtKB">
        <authorList>
            <consortium name="Ensembl"/>
        </authorList>
    </citation>
    <scope>IDENTIFICATION</scope>
</reference>
<name>H2ZKZ0_CIOSA</name>
<evidence type="ECO:0000313" key="6">
    <source>
        <dbReference type="Ensembl" id="ENSCSAVP00000018256.1"/>
    </source>
</evidence>
<dbReference type="Proteomes" id="UP000007875">
    <property type="component" value="Unassembled WGS sequence"/>
</dbReference>
<feature type="coiled-coil region" evidence="4">
    <location>
        <begin position="107"/>
        <end position="136"/>
    </location>
</feature>
<evidence type="ECO:0000256" key="2">
    <source>
        <dbReference type="ARBA" id="ARBA00007584"/>
    </source>
</evidence>
<keyword evidence="7" id="KW-1185">Reference proteome</keyword>
<comment type="function">
    <text evidence="1">May play some role in mitochondrial processes.</text>
</comment>
<feature type="region of interest" description="Disordered" evidence="5">
    <location>
        <begin position="164"/>
        <end position="183"/>
    </location>
</feature>
<dbReference type="GeneTree" id="ENSGT00390000009795"/>
<organism evidence="6 7">
    <name type="scientific">Ciona savignyi</name>
    <name type="common">Pacific transparent sea squirt</name>
    <dbReference type="NCBI Taxonomy" id="51511"/>
    <lineage>
        <taxon>Eukaryota</taxon>
        <taxon>Metazoa</taxon>
        <taxon>Chordata</taxon>
        <taxon>Tunicata</taxon>
        <taxon>Ascidiacea</taxon>
        <taxon>Phlebobranchia</taxon>
        <taxon>Cionidae</taxon>
        <taxon>Ciona</taxon>
    </lineage>
</organism>
<keyword evidence="3 4" id="KW-0175">Coiled coil</keyword>